<dbReference type="Pfam" id="PF06839">
    <property type="entry name" value="Zn_ribbon_GRF"/>
    <property type="match status" value="1"/>
</dbReference>
<evidence type="ECO:0000256" key="9">
    <source>
        <dbReference type="ARBA" id="ARBA00038042"/>
    </source>
</evidence>
<reference evidence="16" key="1">
    <citation type="submission" date="2025-08" db="UniProtKB">
        <authorList>
            <consortium name="RefSeq"/>
        </authorList>
    </citation>
    <scope>IDENTIFICATION</scope>
    <source>
        <tissue evidence="16">Lung</tissue>
    </source>
</reference>
<dbReference type="InParanoid" id="A0A6J3DS00"/>
<evidence type="ECO:0000256" key="1">
    <source>
        <dbReference type="ARBA" id="ARBA00001946"/>
    </source>
</evidence>
<feature type="region of interest" description="Disordered" evidence="13">
    <location>
        <begin position="304"/>
        <end position="330"/>
    </location>
</feature>
<comment type="similarity">
    <text evidence="9">Belongs to the ERI2 family.</text>
</comment>
<dbReference type="InterPro" id="IPR047201">
    <property type="entry name" value="ERI-1_3'hExo-like"/>
</dbReference>
<evidence type="ECO:0000256" key="3">
    <source>
        <dbReference type="ARBA" id="ARBA00022723"/>
    </source>
</evidence>
<organism evidence="15 16">
    <name type="scientific">Aythya fuligula</name>
    <name type="common">Tufted duck</name>
    <name type="synonym">Anas fuligula</name>
    <dbReference type="NCBI Taxonomy" id="219594"/>
    <lineage>
        <taxon>Eukaryota</taxon>
        <taxon>Metazoa</taxon>
        <taxon>Chordata</taxon>
        <taxon>Craniata</taxon>
        <taxon>Vertebrata</taxon>
        <taxon>Euteleostomi</taxon>
        <taxon>Archelosauria</taxon>
        <taxon>Archosauria</taxon>
        <taxon>Dinosauria</taxon>
        <taxon>Saurischia</taxon>
        <taxon>Theropoda</taxon>
        <taxon>Coelurosauria</taxon>
        <taxon>Aves</taxon>
        <taxon>Neognathae</taxon>
        <taxon>Galloanserae</taxon>
        <taxon>Anseriformes</taxon>
        <taxon>Anatidae</taxon>
        <taxon>Aythyinae</taxon>
        <taxon>Aythya</taxon>
    </lineage>
</organism>
<sequence>MATKRLARQLGLARSSGRARSGAAVTAEQRFGHLVVVDLEATCWRGERRHSPEIIEFPAVLLNTATGEIEAEFHTYVQPQEHPVLSEFCTELTGITQNQVDEGVPLNICLSQFLKWIQKIQQEKKIVFNSDTPSNSISEAKPCTFVTWTDWDLGVCLQYECKRKQLRKPDILNSWIDLKATYKAFYNRKPKGLNGALQDLGLTFAGREHSGLDDSRNTARLAWRMICDGCVLKITKSLDKAYLKKNLISRTLNANFADKTPLGTNSRPETSRERTCKINSLAEKNHNSIAGFIINSNVQTEEQQTTCTDSSADIHVASSSSSRTDLNNQAQSSLSVSTDRFPLPLRHVQQSHSNLSTGIQQGLNNGHIMSTTRYSPVHESGLVLVSTTISSVNISTEDISTSSDCLPLLADWEDVALIPESQSEQKSDCVEFKDGSSMDILTVFEEETIPKQSAVMSSNNQSSGKSVVPVESLKSIIYKSPDTTIYNVGTVQGQTSNLSAFKLPSAKANAISSQSKSLKNYSTPFEVPKRKPTSPKMFPPAKKRSFSIYQEKNASFDHSLPLRSLNLSKVSHTILNSTVNLNQPVTAVKNEKPTPPLCNCGRRAKRLYVSNAGPNHGKAFFCCPVGKHDSNKKGCGYFKWENAFLKEKTNVLTLNAGASTSLGTCPSTLGNSSNKNRLFLRPSMRT</sequence>
<keyword evidence="3" id="KW-0479">Metal-binding</keyword>
<dbReference type="InterPro" id="IPR013520">
    <property type="entry name" value="Ribonucl_H"/>
</dbReference>
<evidence type="ECO:0000256" key="4">
    <source>
        <dbReference type="ARBA" id="ARBA00022771"/>
    </source>
</evidence>
<gene>
    <name evidence="16" type="primary">ERI2</name>
</gene>
<proteinExistence type="inferred from homology"/>
<evidence type="ECO:0000256" key="6">
    <source>
        <dbReference type="ARBA" id="ARBA00022833"/>
    </source>
</evidence>
<evidence type="ECO:0000256" key="13">
    <source>
        <dbReference type="SAM" id="MobiDB-lite"/>
    </source>
</evidence>
<evidence type="ECO:0000256" key="5">
    <source>
        <dbReference type="ARBA" id="ARBA00022801"/>
    </source>
</evidence>
<dbReference type="GO" id="GO:0000175">
    <property type="term" value="F:3'-5'-RNA exonuclease activity"/>
    <property type="evidence" value="ECO:0007669"/>
    <property type="project" value="InterPro"/>
</dbReference>
<evidence type="ECO:0000256" key="10">
    <source>
        <dbReference type="ARBA" id="ARBA00068097"/>
    </source>
</evidence>
<feature type="compositionally biased region" description="Low complexity" evidence="13">
    <location>
        <begin position="309"/>
        <end position="322"/>
    </location>
</feature>
<accession>A0A6J3DS00</accession>
<comment type="cofactor">
    <cofactor evidence="1">
        <name>Mg(2+)</name>
        <dbReference type="ChEBI" id="CHEBI:18420"/>
    </cofactor>
</comment>
<protein>
    <recommendedName>
        <fullName evidence="10">ERI1 exoribonuclease 2</fullName>
    </recommendedName>
    <alternativeName>
        <fullName evidence="11">Exonuclease domain-containing protein 1</fullName>
    </alternativeName>
</protein>
<dbReference type="GO" id="GO:0003676">
    <property type="term" value="F:nucleic acid binding"/>
    <property type="evidence" value="ECO:0007669"/>
    <property type="project" value="InterPro"/>
</dbReference>
<dbReference type="CDD" id="cd06133">
    <property type="entry name" value="ERI-1_3'hExo_like"/>
    <property type="match status" value="1"/>
</dbReference>
<keyword evidence="7" id="KW-0269">Exonuclease</keyword>
<dbReference type="InterPro" id="IPR012337">
    <property type="entry name" value="RNaseH-like_sf"/>
</dbReference>
<dbReference type="Gene3D" id="3.30.420.10">
    <property type="entry name" value="Ribonuclease H-like superfamily/Ribonuclease H"/>
    <property type="match status" value="1"/>
</dbReference>
<evidence type="ECO:0000256" key="2">
    <source>
        <dbReference type="ARBA" id="ARBA00022722"/>
    </source>
</evidence>
<evidence type="ECO:0000256" key="11">
    <source>
        <dbReference type="ARBA" id="ARBA00083876"/>
    </source>
</evidence>
<keyword evidence="5" id="KW-0378">Hydrolase</keyword>
<dbReference type="FunFam" id="3.30.420.10:FF:000062">
    <property type="entry name" value="ERI1 exoribonuclease 2 isoform X1"/>
    <property type="match status" value="1"/>
</dbReference>
<dbReference type="GeneID" id="116495222"/>
<dbReference type="PANTHER" id="PTHR23044">
    <property type="entry name" value="3'-5' EXONUCLEASE ERI1-RELATED"/>
    <property type="match status" value="1"/>
</dbReference>
<evidence type="ECO:0000313" key="16">
    <source>
        <dbReference type="RefSeq" id="XP_032053449.1"/>
    </source>
</evidence>
<dbReference type="KEGG" id="aful:116495222"/>
<dbReference type="Proteomes" id="UP000504639">
    <property type="component" value="Chromosome 15"/>
</dbReference>
<evidence type="ECO:0000259" key="14">
    <source>
        <dbReference type="PROSITE" id="PS51999"/>
    </source>
</evidence>
<keyword evidence="2" id="KW-0540">Nuclease</keyword>
<dbReference type="GO" id="GO:0008270">
    <property type="term" value="F:zinc ion binding"/>
    <property type="evidence" value="ECO:0007669"/>
    <property type="project" value="UniProtKB-KW"/>
</dbReference>
<dbReference type="InterPro" id="IPR010666">
    <property type="entry name" value="Znf_GRF"/>
</dbReference>
<dbReference type="RefSeq" id="XP_032053449.1">
    <property type="nucleotide sequence ID" value="XM_032197558.1"/>
</dbReference>
<dbReference type="InterPro" id="IPR036397">
    <property type="entry name" value="RNaseH_sf"/>
</dbReference>
<dbReference type="SUPFAM" id="SSF53098">
    <property type="entry name" value="Ribonuclease H-like"/>
    <property type="match status" value="1"/>
</dbReference>
<dbReference type="PROSITE" id="PS51999">
    <property type="entry name" value="ZF_GRF"/>
    <property type="match status" value="1"/>
</dbReference>
<keyword evidence="8" id="KW-0460">Magnesium</keyword>
<dbReference type="SMART" id="SM00479">
    <property type="entry name" value="EXOIII"/>
    <property type="match status" value="1"/>
</dbReference>
<dbReference type="AlphaFoldDB" id="A0A6J3DS00"/>
<evidence type="ECO:0000256" key="8">
    <source>
        <dbReference type="ARBA" id="ARBA00022842"/>
    </source>
</evidence>
<evidence type="ECO:0000256" key="12">
    <source>
        <dbReference type="PROSITE-ProRule" id="PRU01343"/>
    </source>
</evidence>
<dbReference type="PANTHER" id="PTHR23044:SF61">
    <property type="entry name" value="3'-5' EXORIBONUCLEASE 1-RELATED"/>
    <property type="match status" value="1"/>
</dbReference>
<keyword evidence="4 12" id="KW-0863">Zinc-finger</keyword>
<feature type="domain" description="GRF-type" evidence="14">
    <location>
        <begin position="598"/>
        <end position="644"/>
    </location>
</feature>
<evidence type="ECO:0000256" key="7">
    <source>
        <dbReference type="ARBA" id="ARBA00022839"/>
    </source>
</evidence>
<keyword evidence="6" id="KW-0862">Zinc</keyword>
<feature type="region of interest" description="Disordered" evidence="13">
    <location>
        <begin position="522"/>
        <end position="541"/>
    </location>
</feature>
<dbReference type="InterPro" id="IPR051274">
    <property type="entry name" value="3-5_Exoribonuclease"/>
</dbReference>
<dbReference type="Pfam" id="PF00929">
    <property type="entry name" value="RNase_T"/>
    <property type="match status" value="1"/>
</dbReference>
<dbReference type="CTD" id="112479"/>
<keyword evidence="15" id="KW-1185">Reference proteome</keyword>
<name>A0A6J3DS00_AYTFU</name>
<evidence type="ECO:0000313" key="15">
    <source>
        <dbReference type="Proteomes" id="UP000504639"/>
    </source>
</evidence>